<dbReference type="RefSeq" id="WP_180904862.1">
    <property type="nucleotide sequence ID" value="NZ_CP040908.1"/>
</dbReference>
<accession>A0A7H9DU73</accession>
<dbReference type="AlphaFoldDB" id="A0A7H9DU73"/>
<keyword evidence="2" id="KW-1185">Reference proteome</keyword>
<dbReference type="GeneID" id="78402178"/>
<dbReference type="EMBL" id="CP040908">
    <property type="protein sequence ID" value="QLL58757.1"/>
    <property type="molecule type" value="Genomic_DNA"/>
</dbReference>
<reference evidence="1 2" key="1">
    <citation type="submission" date="2019-06" db="EMBL/GenBank/DDBJ databases">
        <title>Emergence of pandrug resistant Empedobacter falsenii in China.</title>
        <authorList>
            <person name="Dong N."/>
            <person name="Chen S."/>
            <person name="Zhang R."/>
        </authorList>
    </citation>
    <scope>NUCLEOTIDE SEQUENCE [LARGE SCALE GENOMIC DNA]</scope>
    <source>
        <strain evidence="1 2">1681-1</strain>
    </source>
</reference>
<protein>
    <submittedName>
        <fullName evidence="1">Uncharacterized protein</fullName>
    </submittedName>
</protein>
<dbReference type="Proteomes" id="UP000510643">
    <property type="component" value="Chromosome"/>
</dbReference>
<sequence>MFLYQYLVVIKQKENFQNDPVTKNGSKDLIVKKYYHGFGKYSHPLYLYDEFKMKDSTNVKKAYCIGYYRDNRLVKIEKYLHQNFEFGFIYNYNQNGDLEKVINLPIEDKK</sequence>
<gene>
    <name evidence="1" type="ORF">FH779_11930</name>
</gene>
<evidence type="ECO:0000313" key="1">
    <source>
        <dbReference type="EMBL" id="QLL58757.1"/>
    </source>
</evidence>
<name>A0A7H9DU73_9FLAO</name>
<evidence type="ECO:0000313" key="2">
    <source>
        <dbReference type="Proteomes" id="UP000510643"/>
    </source>
</evidence>
<organism evidence="1 2">
    <name type="scientific">Empedobacter falsenii</name>
    <dbReference type="NCBI Taxonomy" id="343874"/>
    <lineage>
        <taxon>Bacteria</taxon>
        <taxon>Pseudomonadati</taxon>
        <taxon>Bacteroidota</taxon>
        <taxon>Flavobacteriia</taxon>
        <taxon>Flavobacteriales</taxon>
        <taxon>Weeksellaceae</taxon>
        <taxon>Empedobacter</taxon>
    </lineage>
</organism>
<dbReference type="KEGG" id="efal:FH779_11930"/>
<proteinExistence type="predicted"/>